<comment type="caution">
    <text evidence="1">The sequence shown here is derived from an EMBL/GenBank/DDBJ whole genome shotgun (WGS) entry which is preliminary data.</text>
</comment>
<dbReference type="AlphaFoldDB" id="A0A2W1L337"/>
<dbReference type="RefSeq" id="WP_111149142.1">
    <property type="nucleotide sequence ID" value="NZ_QKRB01000057.1"/>
</dbReference>
<evidence type="ECO:0000313" key="2">
    <source>
        <dbReference type="Proteomes" id="UP000249522"/>
    </source>
</evidence>
<accession>A0A2W1L337</accession>
<gene>
    <name evidence="1" type="ORF">DNH61_22885</name>
</gene>
<evidence type="ECO:0000313" key="1">
    <source>
        <dbReference type="EMBL" id="PZD93473.1"/>
    </source>
</evidence>
<keyword evidence="2" id="KW-1185">Reference proteome</keyword>
<proteinExistence type="predicted"/>
<dbReference type="OrthoDB" id="2971046at2"/>
<sequence length="76" mass="8693">MDICRVEGCCKTVKAKGLCAMHHQRMRRHGDIHYSRPPKASCMRSGCEEPSVARGYCRKHYYFLVRTGQMQVGAMS</sequence>
<protein>
    <submittedName>
        <fullName evidence="1">Uncharacterized protein</fullName>
    </submittedName>
</protein>
<dbReference type="Proteomes" id="UP000249522">
    <property type="component" value="Unassembled WGS sequence"/>
</dbReference>
<reference evidence="1 2" key="1">
    <citation type="submission" date="2018-06" db="EMBL/GenBank/DDBJ databases">
        <title>Paenibacillus imtechensis sp. nov.</title>
        <authorList>
            <person name="Pinnaka A.K."/>
            <person name="Singh H."/>
            <person name="Kaur M."/>
        </authorList>
    </citation>
    <scope>NUCLEOTIDE SEQUENCE [LARGE SCALE GENOMIC DNA]</scope>
    <source>
        <strain evidence="1 2">SMB1</strain>
    </source>
</reference>
<name>A0A2W1L337_9BACL</name>
<dbReference type="EMBL" id="QKRB01000057">
    <property type="protein sequence ID" value="PZD93473.1"/>
    <property type="molecule type" value="Genomic_DNA"/>
</dbReference>
<organism evidence="1 2">
    <name type="scientific">Paenibacillus sambharensis</name>
    <dbReference type="NCBI Taxonomy" id="1803190"/>
    <lineage>
        <taxon>Bacteria</taxon>
        <taxon>Bacillati</taxon>
        <taxon>Bacillota</taxon>
        <taxon>Bacilli</taxon>
        <taxon>Bacillales</taxon>
        <taxon>Paenibacillaceae</taxon>
        <taxon>Paenibacillus</taxon>
    </lineage>
</organism>